<dbReference type="SUPFAM" id="SSF160904">
    <property type="entry name" value="Jann2411-like"/>
    <property type="match status" value="1"/>
</dbReference>
<dbReference type="AlphaFoldDB" id="A0A1D3MN93"/>
<evidence type="ECO:0000313" key="3">
    <source>
        <dbReference type="Proteomes" id="UP000175835"/>
    </source>
</evidence>
<gene>
    <name evidence="2" type="ORF">BWGOE11_34780</name>
</gene>
<dbReference type="PANTHER" id="PTHR35525">
    <property type="entry name" value="BLL6575 PROTEIN"/>
    <property type="match status" value="1"/>
</dbReference>
<dbReference type="EMBL" id="LXLX01000044">
    <property type="protein sequence ID" value="OFD90187.1"/>
    <property type="molecule type" value="Genomic_DNA"/>
</dbReference>
<dbReference type="InterPro" id="IPR023286">
    <property type="entry name" value="ABATE_dom_sf"/>
</dbReference>
<dbReference type="PANTHER" id="PTHR35525:SF3">
    <property type="entry name" value="BLL6575 PROTEIN"/>
    <property type="match status" value="1"/>
</dbReference>
<dbReference type="Proteomes" id="UP000175835">
    <property type="component" value="Unassembled WGS sequence"/>
</dbReference>
<comment type="caution">
    <text evidence="2">The sequence shown here is derived from an EMBL/GenBank/DDBJ whole genome shotgun (WGS) entry which is preliminary data.</text>
</comment>
<reference evidence="2 3" key="1">
    <citation type="submission" date="2016-05" db="EMBL/GenBank/DDBJ databases">
        <title>Bacillus thuringiensis and Bacillus weihenstephanensis as novel biocontrol agents of wilt causing Verticillium species.</title>
        <authorList>
            <person name="Hollensteiner J."/>
            <person name="Wemheuer F."/>
            <person name="Harting R."/>
            <person name="Kolarzyk A."/>
            <person name="Diaz-Valerio S."/>
            <person name="Poehlein A."/>
            <person name="Brzuszkiewicz E."/>
            <person name="Nesemann K."/>
            <person name="Braus-Stromeyer S."/>
            <person name="Braus G."/>
            <person name="Daniel R."/>
            <person name="Liesegang H."/>
        </authorList>
    </citation>
    <scope>NUCLEOTIDE SEQUENCE [LARGE SCALE GENOMIC DNA]</scope>
    <source>
        <strain evidence="2 3">GOE11</strain>
    </source>
</reference>
<sequence>MINNQVAPGELEIVRSFLNTWEIPNDTRKPLEHLNCEEDIKNFISKNFSGIKFSGKLEDVHQFRKDVRMSLETNNAVNLTKWLTRYPINISILDIDNIQYNAVKQHDFFSEVLIIIVKSISLSQWKRLKACPDCKWFFYDNSRNGSKRWCGMYASEPKGRSCGTIAKVQRHRKKNKASSNV</sequence>
<dbReference type="Gene3D" id="1.10.3300.10">
    <property type="entry name" value="Jann2411-like domain"/>
    <property type="match status" value="1"/>
</dbReference>
<dbReference type="PATRIC" id="fig|86662.23.peg.3141"/>
<protein>
    <recommendedName>
        <fullName evidence="1">Zinc finger CGNR domain-containing protein</fullName>
    </recommendedName>
</protein>
<evidence type="ECO:0000259" key="1">
    <source>
        <dbReference type="Pfam" id="PF11706"/>
    </source>
</evidence>
<proteinExistence type="predicted"/>
<dbReference type="InterPro" id="IPR010852">
    <property type="entry name" value="ABATE"/>
</dbReference>
<feature type="domain" description="Zinc finger CGNR" evidence="1">
    <location>
        <begin position="127"/>
        <end position="174"/>
    </location>
</feature>
<dbReference type="InterPro" id="IPR021005">
    <property type="entry name" value="Znf_CGNR"/>
</dbReference>
<accession>A0A1D3MN93</accession>
<name>A0A1D3MN93_BACMY</name>
<dbReference type="RefSeq" id="WP_002203095.1">
    <property type="nucleotide sequence ID" value="NZ_FMJF01000025.1"/>
</dbReference>
<organism evidence="2 3">
    <name type="scientific">Bacillus mycoides</name>
    <dbReference type="NCBI Taxonomy" id="1405"/>
    <lineage>
        <taxon>Bacteria</taxon>
        <taxon>Bacillati</taxon>
        <taxon>Bacillota</taxon>
        <taxon>Bacilli</taxon>
        <taxon>Bacillales</taxon>
        <taxon>Bacillaceae</taxon>
        <taxon>Bacillus</taxon>
        <taxon>Bacillus cereus group</taxon>
    </lineage>
</organism>
<evidence type="ECO:0000313" key="2">
    <source>
        <dbReference type="EMBL" id="OFD90187.1"/>
    </source>
</evidence>
<dbReference type="Pfam" id="PF11706">
    <property type="entry name" value="zf-CGNR"/>
    <property type="match status" value="1"/>
</dbReference>